<dbReference type="EMBL" id="KN847041">
    <property type="protein sequence ID" value="KIW31213.1"/>
    <property type="molecule type" value="Genomic_DNA"/>
</dbReference>
<dbReference type="OrthoDB" id="427186at2759"/>
<dbReference type="Proteomes" id="UP000054466">
    <property type="component" value="Unassembled WGS sequence"/>
</dbReference>
<dbReference type="InterPro" id="IPR001578">
    <property type="entry name" value="Peptidase_C12_UCH"/>
</dbReference>
<dbReference type="GO" id="GO:0005737">
    <property type="term" value="C:cytoplasm"/>
    <property type="evidence" value="ECO:0007669"/>
    <property type="project" value="TreeGrafter"/>
</dbReference>
<dbReference type="PANTHER" id="PTHR10589">
    <property type="entry name" value="UBIQUITIN CARBOXYL-TERMINAL HYDROLASE"/>
    <property type="match status" value="1"/>
</dbReference>
<comment type="catalytic activity">
    <reaction evidence="1 8">
        <text>Thiol-dependent hydrolysis of ester, thioester, amide, peptide and isopeptide bonds formed by the C-terminal Gly of ubiquitin (a 76-residue protein attached to proteins as an intracellular targeting signal).</text>
        <dbReference type="EC" id="3.4.19.12"/>
    </reaction>
</comment>
<dbReference type="AlphaFoldDB" id="A0A0D2CJ95"/>
<evidence type="ECO:0000256" key="6">
    <source>
        <dbReference type="ARBA" id="ARBA00022807"/>
    </source>
</evidence>
<evidence type="ECO:0000313" key="11">
    <source>
        <dbReference type="Proteomes" id="UP000054466"/>
    </source>
</evidence>
<evidence type="ECO:0000256" key="1">
    <source>
        <dbReference type="ARBA" id="ARBA00000707"/>
    </source>
</evidence>
<comment type="caution">
    <text evidence="7">Lacks conserved residue(s) required for the propagation of feature annotation.</text>
</comment>
<evidence type="ECO:0000256" key="7">
    <source>
        <dbReference type="PROSITE-ProRule" id="PRU01393"/>
    </source>
</evidence>
<gene>
    <name evidence="10" type="ORF">PV07_02880</name>
</gene>
<sequence length="305" mass="33341">MLAFSRTSPSSHELHICFKTAGFIRRTNRRVLIASTTPRCLLRRPSFRLVNSIPSPRLCEQHADPRCLIFTENNPRVMTKLAHRLGLSPALSFHDAYSLTDPDLVAFLPRPASALLFTYPVTTTAEAHYGKTNEAEADYDGSGPGEPVMFYHQTIHHACGLIGLLHCTTNGTAADFIQEGSDLEKLVKDTTPLKPAERAQFLHDSEMLEIAHAAAAQSGDSTAPPLGEDPGHAFIAFVKGKDGHLWELEGRRKGPVDRGMLEKDEDVLSDKALGLGPLPFLKREEAAGSGDVRFSCTVLAPSFDD</sequence>
<keyword evidence="11" id="KW-1185">Reference proteome</keyword>
<evidence type="ECO:0000256" key="5">
    <source>
        <dbReference type="ARBA" id="ARBA00022801"/>
    </source>
</evidence>
<protein>
    <recommendedName>
        <fullName evidence="8">Ubiquitin carboxyl-terminal hydrolase</fullName>
        <ecNumber evidence="8">3.4.19.12</ecNumber>
    </recommendedName>
</protein>
<evidence type="ECO:0000256" key="3">
    <source>
        <dbReference type="ARBA" id="ARBA00022670"/>
    </source>
</evidence>
<dbReference type="FunFam" id="3.40.532.10:FF:000008">
    <property type="entry name" value="Ubiquitin carboxyl-terminal hydrolase"/>
    <property type="match status" value="1"/>
</dbReference>
<reference evidence="10 11" key="1">
    <citation type="submission" date="2015-01" db="EMBL/GenBank/DDBJ databases">
        <title>The Genome Sequence of Cladophialophora immunda CBS83496.</title>
        <authorList>
            <consortium name="The Broad Institute Genomics Platform"/>
            <person name="Cuomo C."/>
            <person name="de Hoog S."/>
            <person name="Gorbushina A."/>
            <person name="Stielow B."/>
            <person name="Teixiera M."/>
            <person name="Abouelleil A."/>
            <person name="Chapman S.B."/>
            <person name="Priest M."/>
            <person name="Young S.K."/>
            <person name="Wortman J."/>
            <person name="Nusbaum C."/>
            <person name="Birren B."/>
        </authorList>
    </citation>
    <scope>NUCLEOTIDE SEQUENCE [LARGE SCALE GENOMIC DNA]</scope>
    <source>
        <strain evidence="10 11">CBS 83496</strain>
    </source>
</reference>
<accession>A0A0D2CJ95</accession>
<evidence type="ECO:0000256" key="4">
    <source>
        <dbReference type="ARBA" id="ARBA00022786"/>
    </source>
</evidence>
<dbReference type="SUPFAM" id="SSF54001">
    <property type="entry name" value="Cysteine proteinases"/>
    <property type="match status" value="1"/>
</dbReference>
<dbReference type="PRINTS" id="PR00707">
    <property type="entry name" value="UBCTHYDRLASE"/>
</dbReference>
<evidence type="ECO:0000313" key="10">
    <source>
        <dbReference type="EMBL" id="KIW31213.1"/>
    </source>
</evidence>
<dbReference type="PROSITE" id="PS52048">
    <property type="entry name" value="UCH_DOMAIN"/>
    <property type="match status" value="1"/>
</dbReference>
<dbReference type="InterPro" id="IPR038765">
    <property type="entry name" value="Papain-like_cys_pep_sf"/>
</dbReference>
<dbReference type="GO" id="GO:0016579">
    <property type="term" value="P:protein deubiquitination"/>
    <property type="evidence" value="ECO:0007669"/>
    <property type="project" value="TreeGrafter"/>
</dbReference>
<keyword evidence="6 8" id="KW-0788">Thiol protease</keyword>
<dbReference type="EC" id="3.4.19.12" evidence="8"/>
<evidence type="ECO:0000256" key="2">
    <source>
        <dbReference type="ARBA" id="ARBA00009326"/>
    </source>
</evidence>
<dbReference type="InterPro" id="IPR036959">
    <property type="entry name" value="Peptidase_C12_UCH_sf"/>
</dbReference>
<dbReference type="Pfam" id="PF01088">
    <property type="entry name" value="Peptidase_C12"/>
    <property type="match status" value="1"/>
</dbReference>
<evidence type="ECO:0000256" key="8">
    <source>
        <dbReference type="RuleBase" id="RU361215"/>
    </source>
</evidence>
<dbReference type="CDD" id="cd09616">
    <property type="entry name" value="Peptidase_C12_UCH_L1_L3"/>
    <property type="match status" value="1"/>
</dbReference>
<dbReference type="RefSeq" id="XP_016251429.1">
    <property type="nucleotide sequence ID" value="XM_016389527.1"/>
</dbReference>
<dbReference type="GeneID" id="27342074"/>
<keyword evidence="3 8" id="KW-0645">Protease</keyword>
<comment type="similarity">
    <text evidence="2 7 8">Belongs to the peptidase C12 family.</text>
</comment>
<name>A0A0D2CJ95_9EURO</name>
<evidence type="ECO:0000259" key="9">
    <source>
        <dbReference type="PROSITE" id="PS52048"/>
    </source>
</evidence>
<organism evidence="10 11">
    <name type="scientific">Cladophialophora immunda</name>
    <dbReference type="NCBI Taxonomy" id="569365"/>
    <lineage>
        <taxon>Eukaryota</taxon>
        <taxon>Fungi</taxon>
        <taxon>Dikarya</taxon>
        <taxon>Ascomycota</taxon>
        <taxon>Pezizomycotina</taxon>
        <taxon>Eurotiomycetes</taxon>
        <taxon>Chaetothyriomycetidae</taxon>
        <taxon>Chaetothyriales</taxon>
        <taxon>Herpotrichiellaceae</taxon>
        <taxon>Cladophialophora</taxon>
    </lineage>
</organism>
<dbReference type="STRING" id="569365.A0A0D2CJ95"/>
<dbReference type="GO" id="GO:0006511">
    <property type="term" value="P:ubiquitin-dependent protein catabolic process"/>
    <property type="evidence" value="ECO:0007669"/>
    <property type="project" value="UniProtKB-UniRule"/>
</dbReference>
<keyword evidence="4 8" id="KW-0833">Ubl conjugation pathway</keyword>
<proteinExistence type="inferred from homology"/>
<keyword evidence="5 8" id="KW-0378">Hydrolase</keyword>
<dbReference type="Gene3D" id="3.40.532.10">
    <property type="entry name" value="Peptidase C12, ubiquitin carboxyl-terminal hydrolase"/>
    <property type="match status" value="1"/>
</dbReference>
<feature type="domain" description="UCH catalytic" evidence="9">
    <location>
        <begin position="65"/>
        <end position="301"/>
    </location>
</feature>
<dbReference type="GO" id="GO:0004843">
    <property type="term" value="F:cysteine-type deubiquitinase activity"/>
    <property type="evidence" value="ECO:0007669"/>
    <property type="project" value="UniProtKB-EC"/>
</dbReference>
<dbReference type="VEuPathDB" id="FungiDB:PV07_02880"/>
<dbReference type="PANTHER" id="PTHR10589:SF17">
    <property type="entry name" value="UBIQUITIN CARBOXYL-TERMINAL HYDROLASE"/>
    <property type="match status" value="1"/>
</dbReference>